<protein>
    <submittedName>
        <fullName evidence="2">Uncharacterized protein</fullName>
    </submittedName>
</protein>
<dbReference type="AlphaFoldDB" id="A0A383D4T2"/>
<feature type="transmembrane region" description="Helical" evidence="1">
    <location>
        <begin position="15"/>
        <end position="33"/>
    </location>
</feature>
<accession>A0A383D4T2</accession>
<name>A0A383D4T2_9ZZZZ</name>
<sequence>MEPTGLFSLATVEKYGLPLVLLLGAIYALYRFVSWSLIDVKNEFGRYHIHHAEAISKLQVDIAEIKIGLQLLVEFIKKEKE</sequence>
<dbReference type="EMBL" id="UINC01214316">
    <property type="protein sequence ID" value="SVE39492.1"/>
    <property type="molecule type" value="Genomic_DNA"/>
</dbReference>
<evidence type="ECO:0000313" key="2">
    <source>
        <dbReference type="EMBL" id="SVE39492.1"/>
    </source>
</evidence>
<keyword evidence="1" id="KW-1133">Transmembrane helix</keyword>
<reference evidence="2" key="1">
    <citation type="submission" date="2018-05" db="EMBL/GenBank/DDBJ databases">
        <authorList>
            <person name="Lanie J.A."/>
            <person name="Ng W.-L."/>
            <person name="Kazmierczak K.M."/>
            <person name="Andrzejewski T.M."/>
            <person name="Davidsen T.M."/>
            <person name="Wayne K.J."/>
            <person name="Tettelin H."/>
            <person name="Glass J.I."/>
            <person name="Rusch D."/>
            <person name="Podicherti R."/>
            <person name="Tsui H.-C.T."/>
            <person name="Winkler M.E."/>
        </authorList>
    </citation>
    <scope>NUCLEOTIDE SEQUENCE</scope>
</reference>
<keyword evidence="1" id="KW-0472">Membrane</keyword>
<gene>
    <name evidence="2" type="ORF">METZ01_LOCUS492346</name>
</gene>
<organism evidence="2">
    <name type="scientific">marine metagenome</name>
    <dbReference type="NCBI Taxonomy" id="408172"/>
    <lineage>
        <taxon>unclassified sequences</taxon>
        <taxon>metagenomes</taxon>
        <taxon>ecological metagenomes</taxon>
    </lineage>
</organism>
<proteinExistence type="predicted"/>
<keyword evidence="1" id="KW-0812">Transmembrane</keyword>
<evidence type="ECO:0000256" key="1">
    <source>
        <dbReference type="SAM" id="Phobius"/>
    </source>
</evidence>